<dbReference type="InterPro" id="IPR051912">
    <property type="entry name" value="Alkylbase_DNA_Glycosylase/TA"/>
</dbReference>
<dbReference type="CDD" id="cd00056">
    <property type="entry name" value="ENDO3c"/>
    <property type="match status" value="1"/>
</dbReference>
<evidence type="ECO:0000256" key="5">
    <source>
        <dbReference type="ARBA" id="ARBA00023204"/>
    </source>
</evidence>
<dbReference type="KEGG" id="ruv:EC9_25000"/>
<feature type="domain" description="HhH-GPD" evidence="6">
    <location>
        <begin position="48"/>
        <end position="202"/>
    </location>
</feature>
<dbReference type="GO" id="GO:0006307">
    <property type="term" value="P:DNA alkylation repair"/>
    <property type="evidence" value="ECO:0007669"/>
    <property type="project" value="TreeGrafter"/>
</dbReference>
<dbReference type="GO" id="GO:0043916">
    <property type="term" value="F:DNA-7-methylguanine glycosylase activity"/>
    <property type="evidence" value="ECO:0007669"/>
    <property type="project" value="TreeGrafter"/>
</dbReference>
<dbReference type="SMART" id="SM00478">
    <property type="entry name" value="ENDO3c"/>
    <property type="match status" value="1"/>
</dbReference>
<evidence type="ECO:0000259" key="6">
    <source>
        <dbReference type="SMART" id="SM00478"/>
    </source>
</evidence>
<dbReference type="GO" id="GO:0005737">
    <property type="term" value="C:cytoplasm"/>
    <property type="evidence" value="ECO:0007669"/>
    <property type="project" value="TreeGrafter"/>
</dbReference>
<evidence type="ECO:0000256" key="3">
    <source>
        <dbReference type="ARBA" id="ARBA00012000"/>
    </source>
</evidence>
<reference evidence="7 8" key="1">
    <citation type="submission" date="2019-02" db="EMBL/GenBank/DDBJ databases">
        <title>Deep-cultivation of Planctomycetes and their phenomic and genomic characterization uncovers novel biology.</title>
        <authorList>
            <person name="Wiegand S."/>
            <person name="Jogler M."/>
            <person name="Boedeker C."/>
            <person name="Pinto D."/>
            <person name="Vollmers J."/>
            <person name="Rivas-Marin E."/>
            <person name="Kohn T."/>
            <person name="Peeters S.H."/>
            <person name="Heuer A."/>
            <person name="Rast P."/>
            <person name="Oberbeckmann S."/>
            <person name="Bunk B."/>
            <person name="Jeske O."/>
            <person name="Meyerdierks A."/>
            <person name="Storesund J.E."/>
            <person name="Kallscheuer N."/>
            <person name="Luecker S."/>
            <person name="Lage O.M."/>
            <person name="Pohl T."/>
            <person name="Merkel B.J."/>
            <person name="Hornburger P."/>
            <person name="Mueller R.-W."/>
            <person name="Bruemmer F."/>
            <person name="Labrenz M."/>
            <person name="Spormann A.M."/>
            <person name="Op den Camp H."/>
            <person name="Overmann J."/>
            <person name="Amann R."/>
            <person name="Jetten M.S.M."/>
            <person name="Mascher T."/>
            <person name="Medema M.H."/>
            <person name="Devos D.P."/>
            <person name="Kaster A.-K."/>
            <person name="Ovreas L."/>
            <person name="Rohde M."/>
            <person name="Galperin M.Y."/>
            <person name="Jogler C."/>
        </authorList>
    </citation>
    <scope>NUCLEOTIDE SEQUENCE [LARGE SCALE GENOMIC DNA]</scope>
    <source>
        <strain evidence="7 8">EC9</strain>
    </source>
</reference>
<dbReference type="GO" id="GO:0032131">
    <property type="term" value="F:alkylated DNA binding"/>
    <property type="evidence" value="ECO:0007669"/>
    <property type="project" value="TreeGrafter"/>
</dbReference>
<dbReference type="PROSITE" id="PS00516">
    <property type="entry name" value="ALKYLBASE_DNA_GLYCOS"/>
    <property type="match status" value="1"/>
</dbReference>
<evidence type="ECO:0000313" key="7">
    <source>
        <dbReference type="EMBL" id="QDS88310.1"/>
    </source>
</evidence>
<dbReference type="EC" id="3.2.2.21" evidence="3"/>
<dbReference type="InterPro" id="IPR011257">
    <property type="entry name" value="DNA_glycosylase"/>
</dbReference>
<keyword evidence="5" id="KW-0234">DNA repair</keyword>
<dbReference type="EMBL" id="CP036261">
    <property type="protein sequence ID" value="QDS88310.1"/>
    <property type="molecule type" value="Genomic_DNA"/>
</dbReference>
<accession>A0A517M0A7</accession>
<dbReference type="PANTHER" id="PTHR43003:SF5">
    <property type="entry name" value="DNA-3-METHYLADENINE GLYCOSYLASE"/>
    <property type="match status" value="1"/>
</dbReference>
<dbReference type="GO" id="GO:0008725">
    <property type="term" value="F:DNA-3-methyladenine glycosylase activity"/>
    <property type="evidence" value="ECO:0007669"/>
    <property type="project" value="TreeGrafter"/>
</dbReference>
<dbReference type="SUPFAM" id="SSF48150">
    <property type="entry name" value="DNA-glycosylase"/>
    <property type="match status" value="1"/>
</dbReference>
<name>A0A517M0A7_9BACT</name>
<comment type="catalytic activity">
    <reaction evidence="1">
        <text>Hydrolysis of alkylated DNA, releasing 3-methyladenine, 3-methylguanine, 7-methylguanine and 7-methyladenine.</text>
        <dbReference type="EC" id="3.2.2.21"/>
    </reaction>
</comment>
<comment type="similarity">
    <text evidence="2">Belongs to the alkylbase DNA glycosidase AlkA family.</text>
</comment>
<evidence type="ECO:0000256" key="2">
    <source>
        <dbReference type="ARBA" id="ARBA00010817"/>
    </source>
</evidence>
<dbReference type="Pfam" id="PF00730">
    <property type="entry name" value="HhH-GPD"/>
    <property type="match status" value="1"/>
</dbReference>
<dbReference type="InterPro" id="IPR003265">
    <property type="entry name" value="HhH-GPD_domain"/>
</dbReference>
<dbReference type="GO" id="GO:0032993">
    <property type="term" value="C:protein-DNA complex"/>
    <property type="evidence" value="ECO:0007669"/>
    <property type="project" value="TreeGrafter"/>
</dbReference>
<sequence>MTKQSETDLAIAHLRAADPIMSQMIDDVGEFKMRRQRDRFGMLVRSIVSQQISTGAARSIHARLVQLAGDEGLTAENLARFSAEDLRTAGISMQKAKYLLDLTDKVIGGELNLRPIGRFSDAQIIEQLTIVKGIGKWTAQMFLIFSLGRMDVFPHDDLGVRAAIRKRYGLEELPDVATSQSIAANWRPYASVASWYCWQSLEHDKRMQANGDH</sequence>
<evidence type="ECO:0000256" key="4">
    <source>
        <dbReference type="ARBA" id="ARBA00022763"/>
    </source>
</evidence>
<dbReference type="FunFam" id="1.10.340.30:FF:000004">
    <property type="entry name" value="DNA-3-methyladenine glycosylase II"/>
    <property type="match status" value="1"/>
</dbReference>
<keyword evidence="7" id="KW-0378">Hydrolase</keyword>
<dbReference type="InterPro" id="IPR000035">
    <property type="entry name" value="Alkylbase_DNA_glycsylse_CS"/>
</dbReference>
<evidence type="ECO:0000313" key="8">
    <source>
        <dbReference type="Proteomes" id="UP000319557"/>
    </source>
</evidence>
<keyword evidence="7" id="KW-0326">Glycosidase</keyword>
<gene>
    <name evidence="7" type="primary">alkA</name>
    <name evidence="7" type="ORF">EC9_25000</name>
</gene>
<dbReference type="PANTHER" id="PTHR43003">
    <property type="entry name" value="DNA-3-METHYLADENINE GLYCOSYLASE"/>
    <property type="match status" value="1"/>
</dbReference>
<proteinExistence type="inferred from homology"/>
<dbReference type="RefSeq" id="WP_145345458.1">
    <property type="nucleotide sequence ID" value="NZ_CP036261.1"/>
</dbReference>
<dbReference type="Proteomes" id="UP000319557">
    <property type="component" value="Chromosome"/>
</dbReference>
<keyword evidence="4" id="KW-0227">DNA damage</keyword>
<dbReference type="OrthoDB" id="9785929at2"/>
<dbReference type="Gene3D" id="1.10.340.30">
    <property type="entry name" value="Hypothetical protein, domain 2"/>
    <property type="match status" value="1"/>
</dbReference>
<dbReference type="AlphaFoldDB" id="A0A517M0A7"/>
<evidence type="ECO:0000256" key="1">
    <source>
        <dbReference type="ARBA" id="ARBA00000086"/>
    </source>
</evidence>
<dbReference type="Gene3D" id="1.10.1670.40">
    <property type="match status" value="1"/>
</dbReference>
<protein>
    <recommendedName>
        <fullName evidence="3">DNA-3-methyladenine glycosylase II</fullName>
        <ecNumber evidence="3">3.2.2.21</ecNumber>
    </recommendedName>
</protein>
<organism evidence="7 8">
    <name type="scientific">Rosistilla ulvae</name>
    <dbReference type="NCBI Taxonomy" id="1930277"/>
    <lineage>
        <taxon>Bacteria</taxon>
        <taxon>Pseudomonadati</taxon>
        <taxon>Planctomycetota</taxon>
        <taxon>Planctomycetia</taxon>
        <taxon>Pirellulales</taxon>
        <taxon>Pirellulaceae</taxon>
        <taxon>Rosistilla</taxon>
    </lineage>
</organism>
<dbReference type="GO" id="GO:0006285">
    <property type="term" value="P:base-excision repair, AP site formation"/>
    <property type="evidence" value="ECO:0007669"/>
    <property type="project" value="TreeGrafter"/>
</dbReference>
<keyword evidence="8" id="KW-1185">Reference proteome</keyword>